<dbReference type="EMBL" id="JXBL01000001">
    <property type="protein sequence ID" value="KIE41758.1"/>
    <property type="molecule type" value="Genomic_DNA"/>
</dbReference>
<feature type="domain" description="RCK C-terminal" evidence="8">
    <location>
        <begin position="300"/>
        <end position="384"/>
    </location>
</feature>
<feature type="transmembrane region" description="Helical" evidence="7">
    <location>
        <begin position="137"/>
        <end position="161"/>
    </location>
</feature>
<evidence type="ECO:0000256" key="4">
    <source>
        <dbReference type="ARBA" id="ARBA00022737"/>
    </source>
</evidence>
<gene>
    <name evidence="9" type="ORF">SE37_03500</name>
</gene>
<dbReference type="PROSITE" id="PS51202">
    <property type="entry name" value="RCK_C"/>
    <property type="match status" value="2"/>
</dbReference>
<feature type="transmembrane region" description="Helical" evidence="7">
    <location>
        <begin position="173"/>
        <end position="195"/>
    </location>
</feature>
<evidence type="ECO:0000256" key="7">
    <source>
        <dbReference type="SAM" id="Phobius"/>
    </source>
</evidence>
<dbReference type="Gene3D" id="3.30.70.1450">
    <property type="entry name" value="Regulator of K+ conductance, C-terminal domain"/>
    <property type="match status" value="2"/>
</dbReference>
<evidence type="ECO:0000256" key="5">
    <source>
        <dbReference type="ARBA" id="ARBA00022989"/>
    </source>
</evidence>
<dbReference type="Proteomes" id="UP000031433">
    <property type="component" value="Unassembled WGS sequence"/>
</dbReference>
<feature type="transmembrane region" description="Helical" evidence="7">
    <location>
        <begin position="92"/>
        <end position="125"/>
    </location>
</feature>
<evidence type="ECO:0000313" key="9">
    <source>
        <dbReference type="EMBL" id="KIE41758.1"/>
    </source>
</evidence>
<evidence type="ECO:0000256" key="1">
    <source>
        <dbReference type="ARBA" id="ARBA00004141"/>
    </source>
</evidence>
<keyword evidence="10" id="KW-1185">Reference proteome</keyword>
<feature type="transmembrane region" description="Helical" evidence="7">
    <location>
        <begin position="532"/>
        <end position="550"/>
    </location>
</feature>
<keyword evidence="4" id="KW-0677">Repeat</keyword>
<comment type="subcellular location">
    <subcellularLocation>
        <location evidence="1">Membrane</location>
        <topology evidence="1">Multi-pass membrane protein</topology>
    </subcellularLocation>
</comment>
<evidence type="ECO:0000256" key="3">
    <source>
        <dbReference type="ARBA" id="ARBA00022692"/>
    </source>
</evidence>
<sequence>MTMEIMIVLGLVVSAIILFATERLPVDIVALILMATMLLSGIITPAEAIGGFSNPATVTVGAMFVLSAGLYRTGAVNAVGGALARLGRKSSWLALGAMMLFIGTISAFINNTAAVAIFLPIVLGVARDTHTSASRLLMPLSFASMFGGVCTLIGTSTNILVSSIIERHGLPPIGMFELTGMGLVFFCAGTLYMLLAGVRLIPDRGGEDNGERRLRSGDYLTEIIIQPEARSVGAVLAESPLLHELELKSVEVFRDGRRLDNAQEQIVLRAGDHLKVICDLENFRKLQQRRGIALKQELDQGAAGGEPEATTLVEAVIAPNSTLDGRSLKEARFRSRYGVTALAIRHRGRVMREILETTVLRAGDVLLFGMAPREIERLRLDRTFVVISEVQAPVFRKRKTAIALAVVTAVVTAAALNVIPIMTGAIVGCIVMVLAGCLSPDEAYEAVEWKVIMLMAGVVTLGVAMEKSGAALFLSKFIVSAVGSAGPTAMVATLYLFSALITAVLSNNATVALLIPIVFATADSLDVDPRPLIMAITYSASLDFMTPFGYQTNTLIYGPGRYRFSDYLRVGTPLNILFWILATIFIPRFWPF</sequence>
<dbReference type="InterPro" id="IPR004680">
    <property type="entry name" value="Cit_transptr-like_dom"/>
</dbReference>
<dbReference type="GO" id="GO:0005886">
    <property type="term" value="C:plasma membrane"/>
    <property type="evidence" value="ECO:0007669"/>
    <property type="project" value="TreeGrafter"/>
</dbReference>
<dbReference type="InterPro" id="IPR036721">
    <property type="entry name" value="RCK_C_sf"/>
</dbReference>
<protein>
    <submittedName>
        <fullName evidence="9">Potassium transporter TrkA</fullName>
    </submittedName>
</protein>
<reference evidence="9 10" key="1">
    <citation type="submission" date="2015-01" db="EMBL/GenBank/DDBJ databases">
        <title>Genome sequence of the anaerobic bacterium Geobacter soli GSS01, a dissimilatory Fe(III) reducer from soil.</title>
        <authorList>
            <person name="Yang G."/>
            <person name="Zhou S."/>
        </authorList>
    </citation>
    <scope>NUCLEOTIDE SEQUENCE [LARGE SCALE GENOMIC DNA]</scope>
    <source>
        <strain evidence="9 10">GSS01</strain>
    </source>
</reference>
<comment type="caution">
    <text evidence="9">The sequence shown here is derived from an EMBL/GenBank/DDBJ whole genome shotgun (WGS) entry which is preliminary data.</text>
</comment>
<feature type="transmembrane region" description="Helical" evidence="7">
    <location>
        <begin position="447"/>
        <end position="465"/>
    </location>
</feature>
<feature type="domain" description="RCK C-terminal" evidence="8">
    <location>
        <begin position="208"/>
        <end position="292"/>
    </location>
</feature>
<evidence type="ECO:0000259" key="8">
    <source>
        <dbReference type="PROSITE" id="PS51202"/>
    </source>
</evidence>
<evidence type="ECO:0000256" key="6">
    <source>
        <dbReference type="ARBA" id="ARBA00023136"/>
    </source>
</evidence>
<dbReference type="SUPFAM" id="SSF116726">
    <property type="entry name" value="TrkA C-terminal domain-like"/>
    <property type="match status" value="2"/>
</dbReference>
<keyword evidence="6 7" id="KW-0472">Membrane</keyword>
<keyword evidence="2" id="KW-0813">Transport</keyword>
<dbReference type="InterPro" id="IPR006037">
    <property type="entry name" value="RCK_C"/>
</dbReference>
<feature type="transmembrane region" description="Helical" evidence="7">
    <location>
        <begin position="58"/>
        <end position="80"/>
    </location>
</feature>
<keyword evidence="5 7" id="KW-1133">Transmembrane helix</keyword>
<dbReference type="GO" id="GO:0008324">
    <property type="term" value="F:monoatomic cation transmembrane transporter activity"/>
    <property type="evidence" value="ECO:0007669"/>
    <property type="project" value="InterPro"/>
</dbReference>
<dbReference type="GO" id="GO:0006813">
    <property type="term" value="P:potassium ion transport"/>
    <property type="evidence" value="ECO:0007669"/>
    <property type="project" value="InterPro"/>
</dbReference>
<keyword evidence="3 7" id="KW-0812">Transmembrane</keyword>
<feature type="transmembrane region" description="Helical" evidence="7">
    <location>
        <begin position="5"/>
        <end position="22"/>
    </location>
</feature>
<dbReference type="AlphaFoldDB" id="A0A0C1TR71"/>
<evidence type="ECO:0000256" key="2">
    <source>
        <dbReference type="ARBA" id="ARBA00022448"/>
    </source>
</evidence>
<name>A0A0C1TR71_9BACT</name>
<dbReference type="Pfam" id="PF03600">
    <property type="entry name" value="CitMHS"/>
    <property type="match status" value="1"/>
</dbReference>
<proteinExistence type="predicted"/>
<evidence type="ECO:0000313" key="10">
    <source>
        <dbReference type="Proteomes" id="UP000031433"/>
    </source>
</evidence>
<feature type="transmembrane region" description="Helical" evidence="7">
    <location>
        <begin position="503"/>
        <end position="520"/>
    </location>
</feature>
<dbReference type="PANTHER" id="PTHR43652:SF2">
    <property type="entry name" value="BASIC AMINO ACID ANTIPORTER YFCC-RELATED"/>
    <property type="match status" value="1"/>
</dbReference>
<dbReference type="PANTHER" id="PTHR43652">
    <property type="entry name" value="BASIC AMINO ACID ANTIPORTER YFCC-RELATED"/>
    <property type="match status" value="1"/>
</dbReference>
<organism evidence="9 10">
    <name type="scientific">Geobacter soli</name>
    <dbReference type="NCBI Taxonomy" id="1510391"/>
    <lineage>
        <taxon>Bacteria</taxon>
        <taxon>Pseudomonadati</taxon>
        <taxon>Thermodesulfobacteriota</taxon>
        <taxon>Desulfuromonadia</taxon>
        <taxon>Geobacterales</taxon>
        <taxon>Geobacteraceae</taxon>
        <taxon>Geobacter</taxon>
    </lineage>
</organism>
<dbReference type="Pfam" id="PF02080">
    <property type="entry name" value="TrkA_C"/>
    <property type="match status" value="1"/>
</dbReference>
<feature type="transmembrane region" description="Helical" evidence="7">
    <location>
        <begin position="402"/>
        <end position="435"/>
    </location>
</feature>
<dbReference type="InterPro" id="IPR051679">
    <property type="entry name" value="DASS-Related_Transporters"/>
</dbReference>
<accession>A0A0C1TR71</accession>
<feature type="transmembrane region" description="Helical" evidence="7">
    <location>
        <begin position="570"/>
        <end position="590"/>
    </location>
</feature>
<feature type="transmembrane region" description="Helical" evidence="7">
    <location>
        <begin position="28"/>
        <end position="46"/>
    </location>
</feature>